<dbReference type="SUPFAM" id="SSF55729">
    <property type="entry name" value="Acyl-CoA N-acyltransferases (Nat)"/>
    <property type="match status" value="1"/>
</dbReference>
<sequence>MSLETVIKRFYLHILSKRDLNQSNCKEKNLEVVLEKKPTIDFCKFLYKEVGRDFFWRDRLKWSNQDWLNYTSNDFFKLYILKQNNKLAGYYELLYDPKVFSMEIPYFGIFKEFYGKGIGGHLLTDAILTSFNQQINKVWVHTCTLDHPNALKNYLARGMKIFKTEKIFFNPENL</sequence>
<proteinExistence type="predicted"/>
<accession>A0A966LZ46</accession>
<evidence type="ECO:0000313" key="3">
    <source>
        <dbReference type="Proteomes" id="UP000747791"/>
    </source>
</evidence>
<dbReference type="CDD" id="cd04301">
    <property type="entry name" value="NAT_SF"/>
    <property type="match status" value="1"/>
</dbReference>
<dbReference type="Gene3D" id="3.40.630.30">
    <property type="match status" value="1"/>
</dbReference>
<protein>
    <submittedName>
        <fullName evidence="2">GNAT family N-acetyltransferase</fullName>
    </submittedName>
</protein>
<dbReference type="GO" id="GO:0016747">
    <property type="term" value="F:acyltransferase activity, transferring groups other than amino-acyl groups"/>
    <property type="evidence" value="ECO:0007669"/>
    <property type="project" value="InterPro"/>
</dbReference>
<dbReference type="AlphaFoldDB" id="A0A966LZ46"/>
<comment type="caution">
    <text evidence="2">The sequence shown here is derived from an EMBL/GenBank/DDBJ whole genome shotgun (WGS) entry which is preliminary data.</text>
</comment>
<dbReference type="Pfam" id="PF00583">
    <property type="entry name" value="Acetyltransf_1"/>
    <property type="match status" value="1"/>
</dbReference>
<gene>
    <name evidence="2" type="ORF">EBX74_03240</name>
</gene>
<feature type="domain" description="N-acetyltransferase" evidence="1">
    <location>
        <begin position="30"/>
        <end position="174"/>
    </location>
</feature>
<evidence type="ECO:0000259" key="1">
    <source>
        <dbReference type="PROSITE" id="PS51186"/>
    </source>
</evidence>
<name>A0A966LZ46_9PROT</name>
<dbReference type="InterPro" id="IPR000182">
    <property type="entry name" value="GNAT_dom"/>
</dbReference>
<dbReference type="EMBL" id="RGOB01000089">
    <property type="protein sequence ID" value="NCU53299.1"/>
    <property type="molecule type" value="Genomic_DNA"/>
</dbReference>
<dbReference type="Proteomes" id="UP000747791">
    <property type="component" value="Unassembled WGS sequence"/>
</dbReference>
<organism evidence="2 3">
    <name type="scientific">Candidatus Fonsibacter lacus</name>
    <dbReference type="NCBI Taxonomy" id="2576439"/>
    <lineage>
        <taxon>Bacteria</taxon>
        <taxon>Pseudomonadati</taxon>
        <taxon>Pseudomonadota</taxon>
        <taxon>Alphaproteobacteria</taxon>
        <taxon>Candidatus Pelagibacterales</taxon>
        <taxon>Candidatus Pelagibacterales incertae sedis</taxon>
        <taxon>Candidatus Fonsibacter</taxon>
    </lineage>
</organism>
<dbReference type="InterPro" id="IPR016181">
    <property type="entry name" value="Acyl_CoA_acyltransferase"/>
</dbReference>
<evidence type="ECO:0000313" key="2">
    <source>
        <dbReference type="EMBL" id="NCU53299.1"/>
    </source>
</evidence>
<reference evidence="2" key="1">
    <citation type="submission" date="2018-10" db="EMBL/GenBank/DDBJ databases">
        <title>Iterative Subtractive Binning of Freshwater Chronoseries Metagenomes Recovers Nearly Complete Genomes from over Four Hundred Novel Species.</title>
        <authorList>
            <person name="Rodriguez-R L.M."/>
            <person name="Tsementzi D."/>
            <person name="Luo C."/>
            <person name="Konstantinidis K.T."/>
        </authorList>
    </citation>
    <scope>NUCLEOTIDE SEQUENCE</scope>
    <source>
        <strain evidence="2">WB8_2A_004</strain>
    </source>
</reference>
<dbReference type="PROSITE" id="PS51186">
    <property type="entry name" value="GNAT"/>
    <property type="match status" value="1"/>
</dbReference>